<sequence length="252" mass="27104">MRIRTAVVAVCSALAALVIGIPPAQAQTGDLRIYNVTFNGGNKYITVSATGAVTVTATLAASDDAGIGKVFIGMTREGPNGELYDALHKYATCKAWNATTSTCRWSVPLDPKEFMRNRSAGIWEVTIQVQTDNDLLSHDPYQTVLVRRKSVLSINATPEPVTKNAPITVTGTIKRADWTKNTYVANSGVSVKLQFKKSGTSTWTTVKTVKSSSTGALRTTVPATADGTWRWHYSGSLTTAPWGSNGDFVDVR</sequence>
<keyword evidence="3" id="KW-1185">Reference proteome</keyword>
<evidence type="ECO:0000313" key="3">
    <source>
        <dbReference type="Proteomes" id="UP000199207"/>
    </source>
</evidence>
<reference evidence="2 3" key="1">
    <citation type="submission" date="2016-10" db="EMBL/GenBank/DDBJ databases">
        <authorList>
            <person name="de Groot N.N."/>
        </authorList>
    </citation>
    <scope>NUCLEOTIDE SEQUENCE [LARGE SCALE GENOMIC DNA]</scope>
    <source>
        <strain evidence="2 3">CGMCC 4.5739</strain>
    </source>
</reference>
<protein>
    <recommendedName>
        <fullName evidence="4">Calcium-binding protein</fullName>
    </recommendedName>
</protein>
<dbReference type="OrthoDB" id="3296851at2"/>
<keyword evidence="1" id="KW-0732">Signal</keyword>
<accession>A0A1I1Q881</accession>
<gene>
    <name evidence="2" type="ORF">SAMN05421773_110187</name>
</gene>
<evidence type="ECO:0008006" key="4">
    <source>
        <dbReference type="Google" id="ProtNLM"/>
    </source>
</evidence>
<dbReference type="EMBL" id="FOLM01000010">
    <property type="protein sequence ID" value="SFD15443.1"/>
    <property type="molecule type" value="Genomic_DNA"/>
</dbReference>
<feature type="signal peptide" evidence="1">
    <location>
        <begin position="1"/>
        <end position="26"/>
    </location>
</feature>
<dbReference type="STRING" id="910347.SAMN05421773_110187"/>
<dbReference type="RefSeq" id="WP_139238369.1">
    <property type="nucleotide sequence ID" value="NZ_FOLM01000010.1"/>
</dbReference>
<dbReference type="Proteomes" id="UP000199207">
    <property type="component" value="Unassembled WGS sequence"/>
</dbReference>
<name>A0A1I1Q881_9ACTN</name>
<evidence type="ECO:0000256" key="1">
    <source>
        <dbReference type="SAM" id="SignalP"/>
    </source>
</evidence>
<proteinExistence type="predicted"/>
<evidence type="ECO:0000313" key="2">
    <source>
        <dbReference type="EMBL" id="SFD15443.1"/>
    </source>
</evidence>
<organism evidence="2 3">
    <name type="scientific">Streptomyces aidingensis</name>
    <dbReference type="NCBI Taxonomy" id="910347"/>
    <lineage>
        <taxon>Bacteria</taxon>
        <taxon>Bacillati</taxon>
        <taxon>Actinomycetota</taxon>
        <taxon>Actinomycetes</taxon>
        <taxon>Kitasatosporales</taxon>
        <taxon>Streptomycetaceae</taxon>
        <taxon>Streptomyces</taxon>
    </lineage>
</organism>
<feature type="chain" id="PRO_5011503928" description="Calcium-binding protein" evidence="1">
    <location>
        <begin position="27"/>
        <end position="252"/>
    </location>
</feature>
<dbReference type="AlphaFoldDB" id="A0A1I1Q881"/>